<sequence>MIICVLPDSKAVEALFTCYSYKRVYHHDGKPYFVTDLKANGTGESARLQATLEPVSGMWEQHEKSYESIFGLSKNSGEF</sequence>
<gene>
    <name evidence="1" type="ORF">EAY07_12880</name>
    <name evidence="2" type="ORF">EAY46_28995</name>
</gene>
<comment type="caution">
    <text evidence="1">The sequence shown here is derived from an EMBL/GenBank/DDBJ whole genome shotgun (WGS) entry which is preliminary data.</text>
</comment>
<protein>
    <submittedName>
        <fullName evidence="1">Uncharacterized protein</fullName>
    </submittedName>
</protein>
<dbReference type="Proteomes" id="UP000722957">
    <property type="component" value="Unassembled WGS sequence"/>
</dbReference>
<organism evidence="1 3">
    <name type="scientific">Vibrio anguillarum</name>
    <name type="common">Listonella anguillarum</name>
    <dbReference type="NCBI Taxonomy" id="55601"/>
    <lineage>
        <taxon>Bacteria</taxon>
        <taxon>Pseudomonadati</taxon>
        <taxon>Pseudomonadota</taxon>
        <taxon>Gammaproteobacteria</taxon>
        <taxon>Vibrionales</taxon>
        <taxon>Vibrionaceae</taxon>
        <taxon>Vibrio</taxon>
    </lineage>
</organism>
<evidence type="ECO:0000313" key="3">
    <source>
        <dbReference type="Proteomes" id="UP000722957"/>
    </source>
</evidence>
<reference evidence="3 4" key="1">
    <citation type="journal article" date="2021" name="PeerJ">
        <title>Analysis of 44 Vibrio anguillarum genomes reveals high genetic diversity.</title>
        <authorList>
            <person name="Hansen M.J."/>
            <person name="Dalsgaard I."/>
        </authorList>
    </citation>
    <scope>NUCLEOTIDE SEQUENCE [LARGE SCALE GENOMIC DNA]</scope>
    <source>
        <strain evidence="2 4">040915-1/1B</strain>
        <strain evidence="1 3">17-16730-2A</strain>
    </source>
</reference>
<evidence type="ECO:0000313" key="1">
    <source>
        <dbReference type="EMBL" id="MBF4272915.1"/>
    </source>
</evidence>
<dbReference type="KEGG" id="vau:VANGNB10_cI1623c"/>
<evidence type="ECO:0000313" key="4">
    <source>
        <dbReference type="Proteomes" id="UP000726136"/>
    </source>
</evidence>
<proteinExistence type="predicted"/>
<dbReference type="RefSeq" id="WP_041947000.1">
    <property type="nucleotide sequence ID" value="NZ_CP020534.1"/>
</dbReference>
<dbReference type="Proteomes" id="UP000726136">
    <property type="component" value="Unassembled WGS sequence"/>
</dbReference>
<name>A0AAW4AYM2_VIBAN</name>
<dbReference type="EMBL" id="RDPI01001319">
    <property type="protein sequence ID" value="MBF4377015.1"/>
    <property type="molecule type" value="Genomic_DNA"/>
</dbReference>
<dbReference type="AlphaFoldDB" id="A0AAW4AYM2"/>
<keyword evidence="4" id="KW-1185">Reference proteome</keyword>
<accession>A0AAW4AYM2</accession>
<dbReference type="EMBL" id="RDOM01000033">
    <property type="protein sequence ID" value="MBF4272915.1"/>
    <property type="molecule type" value="Genomic_DNA"/>
</dbReference>
<evidence type="ECO:0000313" key="2">
    <source>
        <dbReference type="EMBL" id="MBF4377015.1"/>
    </source>
</evidence>